<proteinExistence type="inferred from homology"/>
<feature type="transmembrane region" description="Helical" evidence="6">
    <location>
        <begin position="81"/>
        <end position="99"/>
    </location>
</feature>
<feature type="transmembrane region" description="Helical" evidence="6">
    <location>
        <begin position="220"/>
        <end position="237"/>
    </location>
</feature>
<dbReference type="PANTHER" id="PTHR31123">
    <property type="entry name" value="ACCUMULATION OF DYADS PROTEIN 2-RELATED"/>
    <property type="match status" value="1"/>
</dbReference>
<evidence type="ECO:0000256" key="1">
    <source>
        <dbReference type="ARBA" id="ARBA00004141"/>
    </source>
</evidence>
<keyword evidence="3 6" id="KW-0812">Transmembrane</keyword>
<dbReference type="EMBL" id="CVMT01000008">
    <property type="protein sequence ID" value="CRG90896.1"/>
    <property type="molecule type" value="Genomic_DNA"/>
</dbReference>
<dbReference type="OMA" id="IPIWHIF"/>
<keyword evidence="5 6" id="KW-0472">Membrane</keyword>
<comment type="subcellular location">
    <subcellularLocation>
        <location evidence="1">Membrane</location>
        <topology evidence="1">Multi-pass membrane protein</topology>
    </subcellularLocation>
</comment>
<name>A0A0U1M7K1_TALIS</name>
<evidence type="ECO:0000256" key="2">
    <source>
        <dbReference type="ARBA" id="ARBA00005587"/>
    </source>
</evidence>
<dbReference type="Proteomes" id="UP000054383">
    <property type="component" value="Unassembled WGS sequence"/>
</dbReference>
<gene>
    <name evidence="7" type="ORF">PISL3812_07942</name>
</gene>
<keyword evidence="8" id="KW-1185">Reference proteome</keyword>
<dbReference type="InterPro" id="IPR000791">
    <property type="entry name" value="Gpr1/Fun34/SatP-like"/>
</dbReference>
<comment type="similarity">
    <text evidence="2">Belongs to the acetate uptake transporter (AceTr) (TC 2.A.96) family.</text>
</comment>
<organism evidence="7 8">
    <name type="scientific">Talaromyces islandicus</name>
    <name type="common">Penicillium islandicum</name>
    <dbReference type="NCBI Taxonomy" id="28573"/>
    <lineage>
        <taxon>Eukaryota</taxon>
        <taxon>Fungi</taxon>
        <taxon>Dikarya</taxon>
        <taxon>Ascomycota</taxon>
        <taxon>Pezizomycotina</taxon>
        <taxon>Eurotiomycetes</taxon>
        <taxon>Eurotiomycetidae</taxon>
        <taxon>Eurotiales</taxon>
        <taxon>Trichocomaceae</taxon>
        <taxon>Talaromyces</taxon>
        <taxon>Talaromyces sect. Islandici</taxon>
    </lineage>
</organism>
<dbReference type="AlphaFoldDB" id="A0A0U1M7K1"/>
<dbReference type="GO" id="GO:0005886">
    <property type="term" value="C:plasma membrane"/>
    <property type="evidence" value="ECO:0007669"/>
    <property type="project" value="TreeGrafter"/>
</dbReference>
<dbReference type="PANTHER" id="PTHR31123:SF4">
    <property type="entry name" value="PROTEIN ALCS"/>
    <property type="match status" value="1"/>
</dbReference>
<evidence type="ECO:0000256" key="4">
    <source>
        <dbReference type="ARBA" id="ARBA00022989"/>
    </source>
</evidence>
<reference evidence="7 8" key="1">
    <citation type="submission" date="2015-04" db="EMBL/GenBank/DDBJ databases">
        <authorList>
            <person name="Syromyatnikov M.Y."/>
            <person name="Popov V.N."/>
        </authorList>
    </citation>
    <scope>NUCLEOTIDE SEQUENCE [LARGE SCALE GENOMIC DNA]</scope>
    <source>
        <strain evidence="7">WF-38-12</strain>
    </source>
</reference>
<evidence type="ECO:0000313" key="7">
    <source>
        <dbReference type="EMBL" id="CRG90896.1"/>
    </source>
</evidence>
<feature type="transmembrane region" description="Helical" evidence="6">
    <location>
        <begin position="162"/>
        <end position="180"/>
    </location>
</feature>
<feature type="transmembrane region" description="Helical" evidence="6">
    <location>
        <begin position="187"/>
        <end position="208"/>
    </location>
</feature>
<sequence length="274" mass="29379">MSTLSQIKSREVSEIDRIQTASSITIPSELFEKMYLNPETRVKGQLRKTLGNPTPVGLMGLIINASSLGCNLMGWGGSGGGGAALVGVSYIFGGVLLTLGFTMEWILGNSFVAIVFAFFGAYTFTFALTLTPSVNAQGAFIANATTPVELAAGQAEFHASIAFYYMFSAVMILIFMVCSLRTNIPFFMIFLLLSLLNILLACADWEAAKGHMKASNNLQVASGAVAFALSFPAWYVWTAQLFLTVDFPLSLPIGDLSTRFKGASDRKGSGKEVV</sequence>
<feature type="transmembrane region" description="Helical" evidence="6">
    <location>
        <begin position="56"/>
        <end position="75"/>
    </location>
</feature>
<dbReference type="STRING" id="28573.A0A0U1M7K1"/>
<evidence type="ECO:0000256" key="6">
    <source>
        <dbReference type="SAM" id="Phobius"/>
    </source>
</evidence>
<protein>
    <submittedName>
        <fullName evidence="7">Protein alcS</fullName>
    </submittedName>
</protein>
<keyword evidence="4 6" id="KW-1133">Transmembrane helix</keyword>
<evidence type="ECO:0000256" key="5">
    <source>
        <dbReference type="ARBA" id="ARBA00023136"/>
    </source>
</evidence>
<feature type="transmembrane region" description="Helical" evidence="6">
    <location>
        <begin position="111"/>
        <end position="130"/>
    </location>
</feature>
<dbReference type="OrthoDB" id="4225076at2759"/>
<dbReference type="InterPro" id="IPR051633">
    <property type="entry name" value="AceTr"/>
</dbReference>
<dbReference type="GO" id="GO:0015123">
    <property type="term" value="F:acetate transmembrane transporter activity"/>
    <property type="evidence" value="ECO:0007669"/>
    <property type="project" value="TreeGrafter"/>
</dbReference>
<evidence type="ECO:0000256" key="3">
    <source>
        <dbReference type="ARBA" id="ARBA00022692"/>
    </source>
</evidence>
<dbReference type="Pfam" id="PF01184">
    <property type="entry name" value="Gpr1_Fun34_YaaH"/>
    <property type="match status" value="1"/>
</dbReference>
<accession>A0A0U1M7K1</accession>
<evidence type="ECO:0000313" key="8">
    <source>
        <dbReference type="Proteomes" id="UP000054383"/>
    </source>
</evidence>